<dbReference type="InterPro" id="IPR029052">
    <property type="entry name" value="Metallo-depent_PP-like"/>
</dbReference>
<dbReference type="Proteomes" id="UP000035680">
    <property type="component" value="Unassembled WGS sequence"/>
</dbReference>
<comment type="similarity">
    <text evidence="3">Belongs to the metallophosphoesterase superfamily. Purple acid phosphatase family.</text>
</comment>
<dbReference type="CDD" id="cd00839">
    <property type="entry name" value="MPP_PAPs"/>
    <property type="match status" value="1"/>
</dbReference>
<feature type="domain" description="Purple acid phosphatase C-terminal" evidence="6">
    <location>
        <begin position="419"/>
        <end position="483"/>
    </location>
</feature>
<evidence type="ECO:0000313" key="8">
    <source>
        <dbReference type="Proteomes" id="UP000035680"/>
    </source>
</evidence>
<evidence type="ECO:0000259" key="6">
    <source>
        <dbReference type="Pfam" id="PF14008"/>
    </source>
</evidence>
<keyword evidence="2" id="KW-0325">Glycoprotein</keyword>
<dbReference type="InterPro" id="IPR041792">
    <property type="entry name" value="MPP_PAP"/>
</dbReference>
<evidence type="ECO:0000256" key="4">
    <source>
        <dbReference type="SAM" id="Phobius"/>
    </source>
</evidence>
<dbReference type="STRING" id="75913.A0A0K0FU16"/>
<evidence type="ECO:0000256" key="1">
    <source>
        <dbReference type="ARBA" id="ARBA00022729"/>
    </source>
</evidence>
<dbReference type="Pfam" id="PF00149">
    <property type="entry name" value="Metallophos"/>
    <property type="match status" value="1"/>
</dbReference>
<feature type="domain" description="Calcineurin-like phosphoesterase" evidence="5">
    <location>
        <begin position="185"/>
        <end position="395"/>
    </location>
</feature>
<reference evidence="8" key="1">
    <citation type="submission" date="2014-07" db="EMBL/GenBank/DDBJ databases">
        <authorList>
            <person name="Martin A.A"/>
            <person name="De Silva N."/>
        </authorList>
    </citation>
    <scope>NUCLEOTIDE SEQUENCE</scope>
</reference>
<dbReference type="PANTHER" id="PTHR45867">
    <property type="entry name" value="PURPLE ACID PHOSPHATASE"/>
    <property type="match status" value="1"/>
</dbReference>
<keyword evidence="8" id="KW-1185">Reference proteome</keyword>
<accession>A0A0K0FU16</accession>
<dbReference type="Pfam" id="PF14008">
    <property type="entry name" value="Metallophos_C"/>
    <property type="match status" value="1"/>
</dbReference>
<dbReference type="EC" id="3.1.3.2" evidence="3"/>
<proteinExistence type="inferred from homology"/>
<keyword evidence="1" id="KW-0732">Signal</keyword>
<dbReference type="GO" id="GO:0003993">
    <property type="term" value="F:acid phosphatase activity"/>
    <property type="evidence" value="ECO:0007669"/>
    <property type="project" value="UniProtKB-EC"/>
</dbReference>
<dbReference type="InterPro" id="IPR008963">
    <property type="entry name" value="Purple_acid_Pase-like_N"/>
</dbReference>
<evidence type="ECO:0000313" key="9">
    <source>
        <dbReference type="WBParaSite" id="SVE_1582800.1"/>
    </source>
</evidence>
<dbReference type="SUPFAM" id="SSF49363">
    <property type="entry name" value="Purple acid phosphatase, N-terminal domain"/>
    <property type="match status" value="1"/>
</dbReference>
<protein>
    <recommendedName>
        <fullName evidence="3">Purple acid phosphatase</fullName>
        <ecNumber evidence="3">3.1.3.2</ecNumber>
    </recommendedName>
</protein>
<evidence type="ECO:0000259" key="5">
    <source>
        <dbReference type="Pfam" id="PF00149"/>
    </source>
</evidence>
<keyword evidence="3" id="KW-0378">Hydrolase</keyword>
<dbReference type="AlphaFoldDB" id="A0A0K0FU16"/>
<dbReference type="Gene3D" id="2.60.40.380">
    <property type="entry name" value="Purple acid phosphatase-like, N-terminal"/>
    <property type="match status" value="1"/>
</dbReference>
<feature type="domain" description="Purple acid phosphatase N-terminal" evidence="7">
    <location>
        <begin position="80"/>
        <end position="175"/>
    </location>
</feature>
<organism evidence="8 9">
    <name type="scientific">Strongyloides venezuelensis</name>
    <name type="common">Threadworm</name>
    <dbReference type="NCBI Taxonomy" id="75913"/>
    <lineage>
        <taxon>Eukaryota</taxon>
        <taxon>Metazoa</taxon>
        <taxon>Ecdysozoa</taxon>
        <taxon>Nematoda</taxon>
        <taxon>Chromadorea</taxon>
        <taxon>Rhabditida</taxon>
        <taxon>Tylenchina</taxon>
        <taxon>Panagrolaimomorpha</taxon>
        <taxon>Strongyloidoidea</taxon>
        <taxon>Strongyloididae</taxon>
        <taxon>Strongyloides</taxon>
    </lineage>
</organism>
<dbReference type="PANTHER" id="PTHR45867:SF3">
    <property type="entry name" value="ACID PHOSPHATASE TYPE 7"/>
    <property type="match status" value="1"/>
</dbReference>
<sequence>MKNNEEEELLLSDYDGAVSVYEEEKSYKNSKRLLKIKAFLYQYRHYITILMLIITLIITLYLFFFQSINGKNEETSNKHEQIHISLAKDPQTMVISWTTFFDMSKINNKPTVKYGLNSSNLALTETGYTKIFKHVTGNITRYFHRVYLTDLLFDTTYYYKVGDDQTWSKIFYFQTFPEGTNYDVKFCIFGDMDTGKNSTIIALSKAVKTRECEVILHIGDIAYQLQKNDGLIGDDFMRQIESIAAYVPYMVIDGNHEFDCYGFSHYEERFVMPLEDNEVPGIDHFYSFNVGPVSLVALSSEIYGFYAVYGPDPIKRQANWLDTELQKIEHDKKTHPWIISYLHRPLYCYMKYHEDECNEYENSMILRGYKDIPGLEEYFHTYNVDLVFYGHEHIYQRNYPVYNRTVYQYKNDIYYNPPATTYVLSGAGGCVHCTVEKEINKSQEFPFGAQASLEIGYTLVHVLNYTHINVTQIGTVNNTKLDSFMIVKDIGFTMDKRTNDTPIGVYRPFELSEPNYPYLKPTNFLLWCLDNSNITLYDNTSYTNHKFVNDSLSSIGSNISSSTSLMILFILGIINICILIIV</sequence>
<dbReference type="GO" id="GO:0046872">
    <property type="term" value="F:metal ion binding"/>
    <property type="evidence" value="ECO:0007669"/>
    <property type="project" value="InterPro"/>
</dbReference>
<dbReference type="SUPFAM" id="SSF56300">
    <property type="entry name" value="Metallo-dependent phosphatases"/>
    <property type="match status" value="1"/>
</dbReference>
<feature type="transmembrane region" description="Helical" evidence="4">
    <location>
        <begin position="45"/>
        <end position="64"/>
    </location>
</feature>
<comment type="catalytic activity">
    <reaction evidence="3">
        <text>a phosphate monoester + H2O = an alcohol + phosphate</text>
        <dbReference type="Rhea" id="RHEA:15017"/>
        <dbReference type="ChEBI" id="CHEBI:15377"/>
        <dbReference type="ChEBI" id="CHEBI:30879"/>
        <dbReference type="ChEBI" id="CHEBI:43474"/>
        <dbReference type="ChEBI" id="CHEBI:67140"/>
        <dbReference type="EC" id="3.1.3.2"/>
    </reaction>
</comment>
<name>A0A0K0FU16_STRVS</name>
<keyword evidence="4" id="KW-1133">Transmembrane helix</keyword>
<feature type="transmembrane region" description="Helical" evidence="4">
    <location>
        <begin position="563"/>
        <end position="581"/>
    </location>
</feature>
<dbReference type="Gene3D" id="3.60.21.10">
    <property type="match status" value="1"/>
</dbReference>
<evidence type="ECO:0000256" key="2">
    <source>
        <dbReference type="ARBA" id="ARBA00023180"/>
    </source>
</evidence>
<dbReference type="InterPro" id="IPR015914">
    <property type="entry name" value="PAPs_N"/>
</dbReference>
<evidence type="ECO:0000259" key="7">
    <source>
        <dbReference type="Pfam" id="PF16656"/>
    </source>
</evidence>
<keyword evidence="4" id="KW-0812">Transmembrane</keyword>
<dbReference type="InterPro" id="IPR004843">
    <property type="entry name" value="Calcineurin-like_PHP"/>
</dbReference>
<evidence type="ECO:0000256" key="3">
    <source>
        <dbReference type="RuleBase" id="RU361203"/>
    </source>
</evidence>
<keyword evidence="4" id="KW-0472">Membrane</keyword>
<reference evidence="9" key="2">
    <citation type="submission" date="2015-08" db="UniProtKB">
        <authorList>
            <consortium name="WormBaseParasite"/>
        </authorList>
    </citation>
    <scope>IDENTIFICATION</scope>
</reference>
<dbReference type="InterPro" id="IPR025733">
    <property type="entry name" value="PAPs_C"/>
</dbReference>
<dbReference type="WBParaSite" id="SVE_1582800.1">
    <property type="protein sequence ID" value="SVE_1582800.1"/>
    <property type="gene ID" value="SVE_1582800"/>
</dbReference>
<dbReference type="Pfam" id="PF16656">
    <property type="entry name" value="Pur_ac_phosph_N"/>
    <property type="match status" value="1"/>
</dbReference>